<evidence type="ECO:0000259" key="2">
    <source>
        <dbReference type="Pfam" id="PF14340"/>
    </source>
</evidence>
<dbReference type="AlphaFoldDB" id="A0A5Q2TR46"/>
<feature type="domain" description="DUF4395" evidence="2">
    <location>
        <begin position="3"/>
        <end position="126"/>
    </location>
</feature>
<protein>
    <submittedName>
        <fullName evidence="3">DUF4395 family protein</fullName>
    </submittedName>
</protein>
<dbReference type="InterPro" id="IPR016942">
    <property type="entry name" value="UCP030042"/>
</dbReference>
<evidence type="ECO:0000313" key="4">
    <source>
        <dbReference type="Proteomes" id="UP000339690"/>
    </source>
</evidence>
<name>A0A5Q2TR46_9BACI</name>
<dbReference type="KEGG" id="grc:GI584_22640"/>
<dbReference type="EMBL" id="CP045915">
    <property type="protein sequence ID" value="QGH36681.1"/>
    <property type="molecule type" value="Genomic_DNA"/>
</dbReference>
<dbReference type="RefSeq" id="WP_153792715.1">
    <property type="nucleotide sequence ID" value="NZ_CP045915.1"/>
</dbReference>
<feature type="transmembrane region" description="Helical" evidence="1">
    <location>
        <begin position="76"/>
        <end position="97"/>
    </location>
</feature>
<keyword evidence="1" id="KW-0812">Transmembrane</keyword>
<organism evidence="3 4">
    <name type="scientific">Gracilibacillus salitolerans</name>
    <dbReference type="NCBI Taxonomy" id="2663022"/>
    <lineage>
        <taxon>Bacteria</taxon>
        <taxon>Bacillati</taxon>
        <taxon>Bacillota</taxon>
        <taxon>Bacilli</taxon>
        <taxon>Bacillales</taxon>
        <taxon>Bacillaceae</taxon>
        <taxon>Gracilibacillus</taxon>
    </lineage>
</organism>
<evidence type="ECO:0000313" key="3">
    <source>
        <dbReference type="EMBL" id="QGH36681.1"/>
    </source>
</evidence>
<dbReference type="Proteomes" id="UP000339690">
    <property type="component" value="Chromosome"/>
</dbReference>
<keyword evidence="1" id="KW-0472">Membrane</keyword>
<dbReference type="Pfam" id="PF14340">
    <property type="entry name" value="DUF4395"/>
    <property type="match status" value="1"/>
</dbReference>
<proteinExistence type="predicted"/>
<keyword evidence="4" id="KW-1185">Reference proteome</keyword>
<gene>
    <name evidence="3" type="ORF">GI584_22640</name>
</gene>
<dbReference type="InterPro" id="IPR025508">
    <property type="entry name" value="DUF4395"/>
</dbReference>
<dbReference type="PIRSF" id="PIRSF030042">
    <property type="entry name" value="UCP030042"/>
    <property type="match status" value="1"/>
</dbReference>
<keyword evidence="1" id="KW-1133">Transmembrane helix</keyword>
<reference evidence="3 4" key="1">
    <citation type="submission" date="2019-11" db="EMBL/GenBank/DDBJ databases">
        <title>Gracilibacillus salitolerans sp. nov., a moderate halophile isolated from a saline soil in northwest China.</title>
        <authorList>
            <person name="Gan L."/>
        </authorList>
    </citation>
    <scope>NUCLEOTIDE SEQUENCE [LARGE SCALE GENOMIC DNA]</scope>
    <source>
        <strain evidence="3 4">SCU50</strain>
    </source>
</reference>
<feature type="transmembrane region" description="Helical" evidence="1">
    <location>
        <begin position="14"/>
        <end position="43"/>
    </location>
</feature>
<feature type="transmembrane region" description="Helical" evidence="1">
    <location>
        <begin position="103"/>
        <end position="123"/>
    </location>
</feature>
<accession>A0A5Q2TR46</accession>
<sequence>MSIPKPLVQTNQTFILITVLFGLFIHPMILILPFVTGVITLLTKNNPVIRIGKNFLTKPANAYPPEDKAQQIFNQWIATVCIGLSLLFFTLQINWLAYTFSTMVVIASGLALAGYCIGCTIRYRYTMWRHKRGSEGGG</sequence>
<evidence type="ECO:0000256" key="1">
    <source>
        <dbReference type="SAM" id="Phobius"/>
    </source>
</evidence>